<reference evidence="3 4" key="1">
    <citation type="submission" date="2022-06" db="EMBL/GenBank/DDBJ databases">
        <title>Roseomonas CN29.</title>
        <authorList>
            <person name="Cheng Y."/>
            <person name="He X."/>
        </authorList>
    </citation>
    <scope>NUCLEOTIDE SEQUENCE [LARGE SCALE GENOMIC DNA]</scope>
    <source>
        <strain evidence="3 4">CN29</strain>
    </source>
</reference>
<evidence type="ECO:0000256" key="2">
    <source>
        <dbReference type="SAM" id="SignalP"/>
    </source>
</evidence>
<feature type="compositionally biased region" description="Pro residues" evidence="1">
    <location>
        <begin position="92"/>
        <end position="122"/>
    </location>
</feature>
<dbReference type="Proteomes" id="UP001524642">
    <property type="component" value="Unassembled WGS sequence"/>
</dbReference>
<evidence type="ECO:0008006" key="5">
    <source>
        <dbReference type="Google" id="ProtNLM"/>
    </source>
</evidence>
<dbReference type="RefSeq" id="WP_257717087.1">
    <property type="nucleotide sequence ID" value="NZ_JANJOU010000012.1"/>
</dbReference>
<proteinExistence type="predicted"/>
<organism evidence="3 4">
    <name type="scientific">Roseomonas populi</name>
    <dbReference type="NCBI Taxonomy" id="3121582"/>
    <lineage>
        <taxon>Bacteria</taxon>
        <taxon>Pseudomonadati</taxon>
        <taxon>Pseudomonadota</taxon>
        <taxon>Alphaproteobacteria</taxon>
        <taxon>Acetobacterales</taxon>
        <taxon>Roseomonadaceae</taxon>
        <taxon>Roseomonas</taxon>
    </lineage>
</organism>
<evidence type="ECO:0000256" key="1">
    <source>
        <dbReference type="SAM" id="MobiDB-lite"/>
    </source>
</evidence>
<comment type="caution">
    <text evidence="3">The sequence shown here is derived from an EMBL/GenBank/DDBJ whole genome shotgun (WGS) entry which is preliminary data.</text>
</comment>
<dbReference type="InterPro" id="IPR021333">
    <property type="entry name" value="DUF2946"/>
</dbReference>
<name>A0ABT1X8Y4_9PROT</name>
<feature type="signal peptide" evidence="2">
    <location>
        <begin position="1"/>
        <end position="23"/>
    </location>
</feature>
<feature type="region of interest" description="Disordered" evidence="1">
    <location>
        <begin position="87"/>
        <end position="122"/>
    </location>
</feature>
<dbReference type="Pfam" id="PF11162">
    <property type="entry name" value="DUF2946"/>
    <property type="match status" value="1"/>
</dbReference>
<feature type="chain" id="PRO_5046703025" description="DUF2946 domain-containing protein" evidence="2">
    <location>
        <begin position="24"/>
        <end position="122"/>
    </location>
</feature>
<evidence type="ECO:0000313" key="4">
    <source>
        <dbReference type="Proteomes" id="UP001524642"/>
    </source>
</evidence>
<gene>
    <name evidence="3" type="ORF">NRP21_15285</name>
</gene>
<dbReference type="EMBL" id="JANJOU010000012">
    <property type="protein sequence ID" value="MCR0983419.1"/>
    <property type="molecule type" value="Genomic_DNA"/>
</dbReference>
<keyword evidence="4" id="KW-1185">Reference proteome</keyword>
<keyword evidence="2" id="KW-0732">Signal</keyword>
<accession>A0ABT1X8Y4</accession>
<evidence type="ECO:0000313" key="3">
    <source>
        <dbReference type="EMBL" id="MCR0983419.1"/>
    </source>
</evidence>
<sequence>MRSPVTRFARFVALLLLLQWVGAALPHARALAALASATRVELCTHEGTRTVLLDDEGRPVQAAPDLTCCDLHAAPAALAAPEPAVLALRPSHPAPPPEPTRAGLPPLPPRAPPQQPRAPPAA</sequence>
<protein>
    <recommendedName>
        <fullName evidence="5">DUF2946 domain-containing protein</fullName>
    </recommendedName>
</protein>